<reference evidence="1 2" key="1">
    <citation type="submission" date="2019-12" db="EMBL/GenBank/DDBJ databases">
        <title>Spirosoma sp. HMF4905 genome sequencing and assembly.</title>
        <authorList>
            <person name="Kang H."/>
            <person name="Cha I."/>
            <person name="Kim H."/>
            <person name="Joh K."/>
        </authorList>
    </citation>
    <scope>NUCLEOTIDE SEQUENCE [LARGE SCALE GENOMIC DNA]</scope>
    <source>
        <strain evidence="1 2">HMF4905</strain>
    </source>
</reference>
<keyword evidence="2" id="KW-1185">Reference proteome</keyword>
<dbReference type="AlphaFoldDB" id="A0A7K1SJC2"/>
<proteinExistence type="predicted"/>
<dbReference type="Proteomes" id="UP000436006">
    <property type="component" value="Unassembled WGS sequence"/>
</dbReference>
<dbReference type="RefSeq" id="WP_157588546.1">
    <property type="nucleotide sequence ID" value="NZ_WPIN01000013.1"/>
</dbReference>
<evidence type="ECO:0000313" key="1">
    <source>
        <dbReference type="EMBL" id="MVM33828.1"/>
    </source>
</evidence>
<organism evidence="1 2">
    <name type="scientific">Spirosoma arboris</name>
    <dbReference type="NCBI Taxonomy" id="2682092"/>
    <lineage>
        <taxon>Bacteria</taxon>
        <taxon>Pseudomonadati</taxon>
        <taxon>Bacteroidota</taxon>
        <taxon>Cytophagia</taxon>
        <taxon>Cytophagales</taxon>
        <taxon>Cytophagaceae</taxon>
        <taxon>Spirosoma</taxon>
    </lineage>
</organism>
<comment type="caution">
    <text evidence="1">The sequence shown here is derived from an EMBL/GenBank/DDBJ whole genome shotgun (WGS) entry which is preliminary data.</text>
</comment>
<protein>
    <submittedName>
        <fullName evidence="1">Uncharacterized protein</fullName>
    </submittedName>
</protein>
<dbReference type="EMBL" id="WPIN01000013">
    <property type="protein sequence ID" value="MVM33828.1"/>
    <property type="molecule type" value="Genomic_DNA"/>
</dbReference>
<sequence>MERIVNGFHRGEDKATVLRRHRSGQVRIKLDGSGIVRTISPDRIKKIADGKPIRFGL</sequence>
<accession>A0A7K1SJC2</accession>
<gene>
    <name evidence="1" type="ORF">GO755_27570</name>
</gene>
<name>A0A7K1SJC2_9BACT</name>
<evidence type="ECO:0000313" key="2">
    <source>
        <dbReference type="Proteomes" id="UP000436006"/>
    </source>
</evidence>